<evidence type="ECO:0000313" key="2">
    <source>
        <dbReference type="Proteomes" id="UP000255355"/>
    </source>
</evidence>
<gene>
    <name evidence="1" type="ORF">DFR68_102468</name>
</gene>
<dbReference type="AlphaFoldDB" id="A0A370HBL5"/>
<evidence type="ECO:0000313" key="1">
    <source>
        <dbReference type="EMBL" id="RDI54343.1"/>
    </source>
</evidence>
<evidence type="ECO:0008006" key="3">
    <source>
        <dbReference type="Google" id="ProtNLM"/>
    </source>
</evidence>
<dbReference type="EMBL" id="QQAZ01000002">
    <property type="protein sequence ID" value="RDI54343.1"/>
    <property type="molecule type" value="Genomic_DNA"/>
</dbReference>
<dbReference type="Proteomes" id="UP000255355">
    <property type="component" value="Unassembled WGS sequence"/>
</dbReference>
<keyword evidence="2" id="KW-1185">Reference proteome</keyword>
<protein>
    <recommendedName>
        <fullName evidence="3">DUF4254 domain-containing protein</fullName>
    </recommendedName>
</protein>
<accession>A0A370HBL5</accession>
<reference evidence="1 2" key="1">
    <citation type="submission" date="2018-07" db="EMBL/GenBank/DDBJ databases">
        <title>Genomic Encyclopedia of Type Strains, Phase IV (KMG-IV): sequencing the most valuable type-strain genomes for metagenomic binning, comparative biology and taxonomic classification.</title>
        <authorList>
            <person name="Goeker M."/>
        </authorList>
    </citation>
    <scope>NUCLEOTIDE SEQUENCE [LARGE SCALE GENOMIC DNA]</scope>
    <source>
        <strain evidence="1 2">DSM 44952</strain>
    </source>
</reference>
<dbReference type="RefSeq" id="WP_174556887.1">
    <property type="nucleotide sequence ID" value="NZ_QQAZ01000002.1"/>
</dbReference>
<dbReference type="STRING" id="1210089.GCA_001613165_03729"/>
<proteinExistence type="predicted"/>
<name>A0A370HBL5_9NOCA</name>
<organism evidence="1 2">
    <name type="scientific">Nocardia mexicana</name>
    <dbReference type="NCBI Taxonomy" id="279262"/>
    <lineage>
        <taxon>Bacteria</taxon>
        <taxon>Bacillati</taxon>
        <taxon>Actinomycetota</taxon>
        <taxon>Actinomycetes</taxon>
        <taxon>Mycobacteriales</taxon>
        <taxon>Nocardiaceae</taxon>
        <taxon>Nocardia</taxon>
    </lineage>
</organism>
<sequence>MYVPQPDGMERPSAGPVIARSAGRAVVRRRSTGRWRSDGPAPVLPDWHELLSAFLGHIGDVPGDHAVTRCARALAELHLERRRDPRRADEIDGRRGELVAHIDDWVAAHTVARPRAQSLGAAVDAMAAAQVRASHLLRSVEDVGDERVHAAWFLLASLADGWTDLVQQTTGVRAS</sequence>
<comment type="caution">
    <text evidence="1">The sequence shown here is derived from an EMBL/GenBank/DDBJ whole genome shotgun (WGS) entry which is preliminary data.</text>
</comment>